<proteinExistence type="inferred from homology"/>
<evidence type="ECO:0000256" key="1">
    <source>
        <dbReference type="ARBA" id="ARBA00009677"/>
    </source>
</evidence>
<dbReference type="GO" id="GO:0071978">
    <property type="term" value="P:bacterial-type flagellum-dependent swarming motility"/>
    <property type="evidence" value="ECO:0007669"/>
    <property type="project" value="TreeGrafter"/>
</dbReference>
<dbReference type="Proteomes" id="UP000677918">
    <property type="component" value="Unassembled WGS sequence"/>
</dbReference>
<dbReference type="Pfam" id="PF06429">
    <property type="entry name" value="Flg_bbr_C"/>
    <property type="match status" value="1"/>
</dbReference>
<dbReference type="EMBL" id="BOVK01000061">
    <property type="protein sequence ID" value="GIQ70877.1"/>
    <property type="molecule type" value="Genomic_DNA"/>
</dbReference>
<accession>A0A8J4H4J3</accession>
<dbReference type="PANTHER" id="PTHR30435:SF19">
    <property type="entry name" value="FLAGELLAR BASAL-BODY ROD PROTEIN FLGG"/>
    <property type="match status" value="1"/>
</dbReference>
<dbReference type="AlphaFoldDB" id="A0A8J4H4J3"/>
<feature type="domain" description="Flagellar basal-body/hook protein C-terminal" evidence="3">
    <location>
        <begin position="265"/>
        <end position="308"/>
    </location>
</feature>
<dbReference type="InterPro" id="IPR019776">
    <property type="entry name" value="Flagellar_basal_body_rod_CS"/>
</dbReference>
<comment type="similarity">
    <text evidence="1">Belongs to the flagella basal body rod proteins family.</text>
</comment>
<dbReference type="InterPro" id="IPR001444">
    <property type="entry name" value="Flag_bb_rod_N"/>
</dbReference>
<evidence type="ECO:0000259" key="3">
    <source>
        <dbReference type="Pfam" id="PF06429"/>
    </source>
</evidence>
<evidence type="ECO:0000259" key="4">
    <source>
        <dbReference type="Pfam" id="PF22692"/>
    </source>
</evidence>
<keyword evidence="5" id="KW-0282">Flagellum</keyword>
<feature type="domain" description="Flagellar hook protein FlgE/F/G-like D1" evidence="4">
    <location>
        <begin position="129"/>
        <end position="203"/>
    </location>
</feature>
<dbReference type="Pfam" id="PF22692">
    <property type="entry name" value="LlgE_F_G_D1"/>
    <property type="match status" value="1"/>
</dbReference>
<dbReference type="RefSeq" id="WP_213413684.1">
    <property type="nucleotide sequence ID" value="NZ_BOVK01000061.1"/>
</dbReference>
<comment type="caution">
    <text evidence="5">The sequence shown here is derived from an EMBL/GenBank/DDBJ whole genome shotgun (WGS) entry which is preliminary data.</text>
</comment>
<dbReference type="PROSITE" id="PS00588">
    <property type="entry name" value="FLAGELLA_BB_ROD"/>
    <property type="match status" value="1"/>
</dbReference>
<dbReference type="PANTHER" id="PTHR30435">
    <property type="entry name" value="FLAGELLAR PROTEIN"/>
    <property type="match status" value="1"/>
</dbReference>
<dbReference type="InterPro" id="IPR037925">
    <property type="entry name" value="FlgE/F/G-like"/>
</dbReference>
<dbReference type="InterPro" id="IPR053967">
    <property type="entry name" value="LlgE_F_G-like_D1"/>
</dbReference>
<dbReference type="GO" id="GO:0009288">
    <property type="term" value="C:bacterial-type flagellum"/>
    <property type="evidence" value="ECO:0007669"/>
    <property type="project" value="TreeGrafter"/>
</dbReference>
<gene>
    <name evidence="5" type="ORF">XYCOK13_37010</name>
</gene>
<protein>
    <submittedName>
        <fullName evidence="5">Flagellar basal-body rod protein FlgF</fullName>
    </submittedName>
</protein>
<dbReference type="Pfam" id="PF00460">
    <property type="entry name" value="Flg_bb_rod"/>
    <property type="match status" value="1"/>
</dbReference>
<dbReference type="SUPFAM" id="SSF117143">
    <property type="entry name" value="Flagellar hook protein flgE"/>
    <property type="match status" value="1"/>
</dbReference>
<reference evidence="5" key="1">
    <citation type="submission" date="2021-04" db="EMBL/GenBank/DDBJ databases">
        <title>Draft genome sequence of Xylanibacillus composti strain K13.</title>
        <authorList>
            <person name="Uke A."/>
            <person name="Chhe C."/>
            <person name="Baramee S."/>
            <person name="Kosugi A."/>
        </authorList>
    </citation>
    <scope>NUCLEOTIDE SEQUENCE</scope>
    <source>
        <strain evidence="5">K13</strain>
    </source>
</reference>
<dbReference type="InterPro" id="IPR010930">
    <property type="entry name" value="Flg_bb/hook_C_dom"/>
</dbReference>
<organism evidence="5 6">
    <name type="scientific">Xylanibacillus composti</name>
    <dbReference type="NCBI Taxonomy" id="1572762"/>
    <lineage>
        <taxon>Bacteria</taxon>
        <taxon>Bacillati</taxon>
        <taxon>Bacillota</taxon>
        <taxon>Bacilli</taxon>
        <taxon>Bacillales</taxon>
        <taxon>Paenibacillaceae</taxon>
        <taxon>Xylanibacillus</taxon>
    </lineage>
</organism>
<name>A0A8J4H4J3_9BACL</name>
<evidence type="ECO:0000313" key="5">
    <source>
        <dbReference type="EMBL" id="GIQ70877.1"/>
    </source>
</evidence>
<evidence type="ECO:0000313" key="6">
    <source>
        <dbReference type="Proteomes" id="UP000677918"/>
    </source>
</evidence>
<keyword evidence="5" id="KW-0969">Cilium</keyword>
<feature type="domain" description="Flagellar basal body rod protein N-terminal" evidence="2">
    <location>
        <begin position="5"/>
        <end position="35"/>
    </location>
</feature>
<evidence type="ECO:0000259" key="2">
    <source>
        <dbReference type="Pfam" id="PF00460"/>
    </source>
</evidence>
<keyword evidence="6" id="KW-1185">Reference proteome</keyword>
<keyword evidence="5" id="KW-0966">Cell projection</keyword>
<sequence length="313" mass="34207">MLRGLYTAASGLTANQRRHDTITNNIANLNTPGYKQVTAASRSFPEMLIALTHGQQSTPIGRINTGVFIEENLPLFTQGDLIETANSADFAIVSNIRVAENVGGELVEIAFDESGKGLNQAGQTVYQPQAFFTLRNDAGEERYTRIGKFMLNGGGELVTLNGNRLIGRTGEPITFAGATIAGLPDEEQPVVFSLDQIKVESDGSMYDANTGLAILDQAGNPMALRLAQVDNPYRLIREGDGNYRLDEGEVPPQQVQNLAQISIEQGFIERSNVDSTQSMIDLMAAQRAYEANQRMVQYYDRSLEKAVNEIGRV</sequence>